<dbReference type="AlphaFoldDB" id="A0A7J0BK09"/>
<proteinExistence type="predicted"/>
<dbReference type="Proteomes" id="UP000503840">
    <property type="component" value="Unassembled WGS sequence"/>
</dbReference>
<evidence type="ECO:0000313" key="2">
    <source>
        <dbReference type="EMBL" id="GFM34046.1"/>
    </source>
</evidence>
<gene>
    <name evidence="2" type="ORF">DSM101010T_24110</name>
</gene>
<dbReference type="NCBIfam" id="TIGR01764">
    <property type="entry name" value="excise"/>
    <property type="match status" value="1"/>
</dbReference>
<dbReference type="GO" id="GO:0003677">
    <property type="term" value="F:DNA binding"/>
    <property type="evidence" value="ECO:0007669"/>
    <property type="project" value="InterPro"/>
</dbReference>
<dbReference type="Pfam" id="PF12728">
    <property type="entry name" value="HTH_17"/>
    <property type="match status" value="1"/>
</dbReference>
<name>A0A7J0BK09_9BACT</name>
<dbReference type="InterPro" id="IPR041657">
    <property type="entry name" value="HTH_17"/>
</dbReference>
<reference evidence="2 3" key="1">
    <citation type="submission" date="2020-05" db="EMBL/GenBank/DDBJ databases">
        <title>Draft genome sequence of Desulfovibrio sp. strain HN2T.</title>
        <authorList>
            <person name="Ueno A."/>
            <person name="Tamazawa S."/>
            <person name="Tamamura S."/>
            <person name="Murakami T."/>
            <person name="Kiyama T."/>
            <person name="Inomata H."/>
            <person name="Amano Y."/>
            <person name="Miyakawa K."/>
            <person name="Tamaki H."/>
            <person name="Naganuma T."/>
            <person name="Kaneko K."/>
        </authorList>
    </citation>
    <scope>NUCLEOTIDE SEQUENCE [LARGE SCALE GENOMIC DNA]</scope>
    <source>
        <strain evidence="2 3">HN2</strain>
    </source>
</reference>
<feature type="domain" description="Helix-turn-helix" evidence="1">
    <location>
        <begin position="4"/>
        <end position="56"/>
    </location>
</feature>
<accession>A0A7J0BK09</accession>
<sequence length="64" mass="7839">MQTLTVDEVAARLKRRPEWVRRLIRRKELRGYNMGTQKRPCYRVKEQDLTAFMDERTVNDIERD</sequence>
<comment type="caution">
    <text evidence="2">The sequence shown here is derived from an EMBL/GenBank/DDBJ whole genome shotgun (WGS) entry which is preliminary data.</text>
</comment>
<dbReference type="EMBL" id="BLVO01000013">
    <property type="protein sequence ID" value="GFM34046.1"/>
    <property type="molecule type" value="Genomic_DNA"/>
</dbReference>
<dbReference type="RefSeq" id="WP_174405676.1">
    <property type="nucleotide sequence ID" value="NZ_BLVO01000013.1"/>
</dbReference>
<organism evidence="2 3">
    <name type="scientific">Desulfovibrio subterraneus</name>
    <dbReference type="NCBI Taxonomy" id="2718620"/>
    <lineage>
        <taxon>Bacteria</taxon>
        <taxon>Pseudomonadati</taxon>
        <taxon>Thermodesulfobacteriota</taxon>
        <taxon>Desulfovibrionia</taxon>
        <taxon>Desulfovibrionales</taxon>
        <taxon>Desulfovibrionaceae</taxon>
        <taxon>Desulfovibrio</taxon>
    </lineage>
</organism>
<dbReference type="InterPro" id="IPR010093">
    <property type="entry name" value="SinI_DNA-bd"/>
</dbReference>
<evidence type="ECO:0000259" key="1">
    <source>
        <dbReference type="Pfam" id="PF12728"/>
    </source>
</evidence>
<protein>
    <recommendedName>
        <fullName evidence="1">Helix-turn-helix domain-containing protein</fullName>
    </recommendedName>
</protein>
<keyword evidence="3" id="KW-1185">Reference proteome</keyword>
<evidence type="ECO:0000313" key="3">
    <source>
        <dbReference type="Proteomes" id="UP000503840"/>
    </source>
</evidence>